<dbReference type="Gene3D" id="3.40.630.30">
    <property type="match status" value="1"/>
</dbReference>
<sequence>MSSTTPLEVARAVGAVRAALPLTTQRCVLREVVAGDEAALSAYRSDPEVTRFLGHPPLDAAGVGELLERWRGEAGSVSLVAQRLSPATGENDAGESGTGESGAGESGTVPTGSVVGDVRIRFRPSSALSPATTSAVDAALGYAFHPRVHGLGLATECVRAVLDLTLGAAGARRVTARVFAPASPSTRLLTRLGFTRDGVDRAAVLAPDGVTWWDDELWSRFPDGGSVPETLRQAPQKQR</sequence>
<proteinExistence type="predicted"/>
<dbReference type="GO" id="GO:0016747">
    <property type="term" value="F:acyltransferase activity, transferring groups other than amino-acyl groups"/>
    <property type="evidence" value="ECO:0007669"/>
    <property type="project" value="InterPro"/>
</dbReference>
<dbReference type="InterPro" id="IPR051531">
    <property type="entry name" value="N-acetyltransferase"/>
</dbReference>
<dbReference type="RefSeq" id="WP_143782465.1">
    <property type="nucleotide sequence ID" value="NZ_CP041616.1"/>
</dbReference>
<name>A0A516G8D4_9MICO</name>
<evidence type="ECO:0000259" key="2">
    <source>
        <dbReference type="Pfam" id="PF13302"/>
    </source>
</evidence>
<dbReference type="Pfam" id="PF13302">
    <property type="entry name" value="Acetyltransf_3"/>
    <property type="match status" value="1"/>
</dbReference>
<accession>A0A516G8D4</accession>
<keyword evidence="4" id="KW-1185">Reference proteome</keyword>
<dbReference type="PANTHER" id="PTHR43792">
    <property type="entry name" value="GNAT FAMILY, PUTATIVE (AFU_ORTHOLOGUE AFUA_3G00765)-RELATED-RELATED"/>
    <property type="match status" value="1"/>
</dbReference>
<dbReference type="OrthoDB" id="9132139at2"/>
<dbReference type="Proteomes" id="UP000315395">
    <property type="component" value="Chromosome"/>
</dbReference>
<keyword evidence="3" id="KW-0808">Transferase</keyword>
<dbReference type="SUPFAM" id="SSF55729">
    <property type="entry name" value="Acyl-CoA N-acyltransferases (Nat)"/>
    <property type="match status" value="1"/>
</dbReference>
<dbReference type="KEGG" id="orz:FNH13_05040"/>
<gene>
    <name evidence="3" type="ORF">FNH13_05040</name>
</gene>
<feature type="region of interest" description="Disordered" evidence="1">
    <location>
        <begin position="82"/>
        <end position="112"/>
    </location>
</feature>
<organism evidence="3 4">
    <name type="scientific">Ornithinimicrobium ciconiae</name>
    <dbReference type="NCBI Taxonomy" id="2594265"/>
    <lineage>
        <taxon>Bacteria</taxon>
        <taxon>Bacillati</taxon>
        <taxon>Actinomycetota</taxon>
        <taxon>Actinomycetes</taxon>
        <taxon>Micrococcales</taxon>
        <taxon>Ornithinimicrobiaceae</taxon>
        <taxon>Ornithinimicrobium</taxon>
    </lineage>
</organism>
<evidence type="ECO:0000256" key="1">
    <source>
        <dbReference type="SAM" id="MobiDB-lite"/>
    </source>
</evidence>
<protein>
    <submittedName>
        <fullName evidence="3">GNAT family N-acetyltransferase</fullName>
    </submittedName>
</protein>
<reference evidence="3 4" key="1">
    <citation type="submission" date="2019-07" db="EMBL/GenBank/DDBJ databases">
        <title>complete genome sequencing of Ornithinimicrobium sp. H23M54.</title>
        <authorList>
            <person name="Bae J.-W."/>
            <person name="Lee S.-Y."/>
        </authorList>
    </citation>
    <scope>NUCLEOTIDE SEQUENCE [LARGE SCALE GENOMIC DNA]</scope>
    <source>
        <strain evidence="3 4">H23M54</strain>
    </source>
</reference>
<evidence type="ECO:0000313" key="4">
    <source>
        <dbReference type="Proteomes" id="UP000315395"/>
    </source>
</evidence>
<dbReference type="InterPro" id="IPR000182">
    <property type="entry name" value="GNAT_dom"/>
</dbReference>
<dbReference type="AlphaFoldDB" id="A0A516G8D4"/>
<evidence type="ECO:0000313" key="3">
    <source>
        <dbReference type="EMBL" id="QDO87788.1"/>
    </source>
</evidence>
<dbReference type="EMBL" id="CP041616">
    <property type="protein sequence ID" value="QDO87788.1"/>
    <property type="molecule type" value="Genomic_DNA"/>
</dbReference>
<feature type="domain" description="N-acetyltransferase" evidence="2">
    <location>
        <begin position="26"/>
        <end position="195"/>
    </location>
</feature>
<feature type="compositionally biased region" description="Gly residues" evidence="1">
    <location>
        <begin position="96"/>
        <end position="105"/>
    </location>
</feature>
<dbReference type="InterPro" id="IPR016181">
    <property type="entry name" value="Acyl_CoA_acyltransferase"/>
</dbReference>